<protein>
    <submittedName>
        <fullName evidence="3">Uncharacterized protein</fullName>
    </submittedName>
</protein>
<keyword evidence="4" id="KW-1185">Reference proteome</keyword>
<evidence type="ECO:0000313" key="3">
    <source>
        <dbReference type="EMBL" id="KFM80759.1"/>
    </source>
</evidence>
<gene>
    <name evidence="3" type="ORF">X975_07644</name>
</gene>
<reference evidence="3 4" key="1">
    <citation type="submission" date="2013-11" db="EMBL/GenBank/DDBJ databases">
        <title>Genome sequencing of Stegodyphus mimosarum.</title>
        <authorList>
            <person name="Bechsgaard J."/>
        </authorList>
    </citation>
    <scope>NUCLEOTIDE SEQUENCE [LARGE SCALE GENOMIC DNA]</scope>
</reference>
<dbReference type="OrthoDB" id="6428258at2759"/>
<feature type="non-terminal residue" evidence="3">
    <location>
        <position position="654"/>
    </location>
</feature>
<feature type="compositionally biased region" description="Polar residues" evidence="1">
    <location>
        <begin position="110"/>
        <end position="120"/>
    </location>
</feature>
<feature type="transmembrane region" description="Helical" evidence="2">
    <location>
        <begin position="28"/>
        <end position="51"/>
    </location>
</feature>
<evidence type="ECO:0000256" key="1">
    <source>
        <dbReference type="SAM" id="MobiDB-lite"/>
    </source>
</evidence>
<feature type="region of interest" description="Disordered" evidence="1">
    <location>
        <begin position="107"/>
        <end position="173"/>
    </location>
</feature>
<dbReference type="Proteomes" id="UP000054359">
    <property type="component" value="Unassembled WGS sequence"/>
</dbReference>
<feature type="compositionally biased region" description="Basic and acidic residues" evidence="1">
    <location>
        <begin position="595"/>
        <end position="607"/>
    </location>
</feature>
<keyword evidence="2" id="KW-1133">Transmembrane helix</keyword>
<keyword evidence="2" id="KW-0472">Membrane</keyword>
<feature type="compositionally biased region" description="Polar residues" evidence="1">
    <location>
        <begin position="263"/>
        <end position="284"/>
    </location>
</feature>
<organism evidence="3 4">
    <name type="scientific">Stegodyphus mimosarum</name>
    <name type="common">African social velvet spider</name>
    <dbReference type="NCBI Taxonomy" id="407821"/>
    <lineage>
        <taxon>Eukaryota</taxon>
        <taxon>Metazoa</taxon>
        <taxon>Ecdysozoa</taxon>
        <taxon>Arthropoda</taxon>
        <taxon>Chelicerata</taxon>
        <taxon>Arachnida</taxon>
        <taxon>Araneae</taxon>
        <taxon>Araneomorphae</taxon>
        <taxon>Entelegynae</taxon>
        <taxon>Eresoidea</taxon>
        <taxon>Eresidae</taxon>
        <taxon>Stegodyphus</taxon>
    </lineage>
</organism>
<evidence type="ECO:0000313" key="4">
    <source>
        <dbReference type="Proteomes" id="UP000054359"/>
    </source>
</evidence>
<dbReference type="EMBL" id="KK121574">
    <property type="protein sequence ID" value="KFM80759.1"/>
    <property type="molecule type" value="Genomic_DNA"/>
</dbReference>
<feature type="transmembrane region" description="Helical" evidence="2">
    <location>
        <begin position="71"/>
        <end position="94"/>
    </location>
</feature>
<feature type="compositionally biased region" description="Basic residues" evidence="1">
    <location>
        <begin position="129"/>
        <end position="156"/>
    </location>
</feature>
<feature type="compositionally biased region" description="Polar residues" evidence="1">
    <location>
        <begin position="231"/>
        <end position="251"/>
    </location>
</feature>
<feature type="region of interest" description="Disordered" evidence="1">
    <location>
        <begin position="231"/>
        <end position="287"/>
    </location>
</feature>
<name>A0A087UTS0_STEMI</name>
<keyword evidence="2" id="KW-0812">Transmembrane</keyword>
<dbReference type="AlphaFoldDB" id="A0A087UTS0"/>
<sequence>MPSETRKEHKCSHHTRSRWQNFHFSGKVIMCSVFLGLALILIGGLILVIGIDSKDEKPANYEEIETKAPMSYVGPAIMGIGGFIVIVGIVMCLVETKVCRRSADARPLIPNQQEDPNPSTEPLEGNPTHNHHRGTRKKSSSPRQHKVANKKPHSRKNRTEQKSPSPASPQPVLSEATINASKQLLSASDKFLTPPSSFEKETMALHSNSRDSETVTSSSFLKSFTSSETSWNVSTEFQTPSTSFHDSSQSPGHDMQIEEATPPISTSNALPLDSENSSFITPVGSSDEKFSSSNISALEAKSVPEITSNSIVKGNENPHANTESNEITNNVLLHDDMSLISPNYHKHDKKAIFVDTAKDEEPADVRVIEKNTDLLADKDTELKTSNVQIVERTINSGDLSANFDEHTKPQIGTPVINEINPVLSILENKPTQHESVHQTSDSCVTDDLKNQILSMEIKEANIPNKDLDKTVTDVNKESQEMEHLACNVESSLKPSTTYDSNNVNNNEGTSQAEEHCDFQKREILQSTKCHDVANEDVADRENLNELENLETIIYRNQQLEKNETAKHLDNLGCFTYEEINGTKEKKYESSISEKNFSHDDKSEESPEKTNAASENTSHFDHLQQASNEILTHTNDATKCIHEIPAEKDASVETE</sequence>
<accession>A0A087UTS0</accession>
<feature type="region of interest" description="Disordered" evidence="1">
    <location>
        <begin position="585"/>
        <end position="630"/>
    </location>
</feature>
<proteinExistence type="predicted"/>
<evidence type="ECO:0000256" key="2">
    <source>
        <dbReference type="SAM" id="Phobius"/>
    </source>
</evidence>